<evidence type="ECO:0000313" key="2">
    <source>
        <dbReference type="EMBL" id="KZP20223.1"/>
    </source>
</evidence>
<dbReference type="AlphaFoldDB" id="A0A166IVT4"/>
<keyword evidence="1" id="KW-0175">Coiled coil</keyword>
<feature type="coiled-coil region" evidence="1">
    <location>
        <begin position="21"/>
        <end position="52"/>
    </location>
</feature>
<protein>
    <submittedName>
        <fullName evidence="2">Uncharacterized protein</fullName>
    </submittedName>
</protein>
<keyword evidence="3" id="KW-1185">Reference proteome</keyword>
<gene>
    <name evidence="2" type="ORF">FIBSPDRAFT_892171</name>
</gene>
<evidence type="ECO:0000313" key="3">
    <source>
        <dbReference type="Proteomes" id="UP000076532"/>
    </source>
</evidence>
<dbReference type="Proteomes" id="UP000076532">
    <property type="component" value="Unassembled WGS sequence"/>
</dbReference>
<proteinExistence type="predicted"/>
<sequence length="101" mass="12317">MYLLDMAEESHTQMKELWEQLQAHKQTVNTYREEMQKQVVELNRRNEEERNAEQACRHQEELKLIREEICVAIKGRDEEMWQELEAEVKKLKADMQHMQTD</sequence>
<name>A0A166IVT4_9AGAM</name>
<organism evidence="2 3">
    <name type="scientific">Athelia psychrophila</name>
    <dbReference type="NCBI Taxonomy" id="1759441"/>
    <lineage>
        <taxon>Eukaryota</taxon>
        <taxon>Fungi</taxon>
        <taxon>Dikarya</taxon>
        <taxon>Basidiomycota</taxon>
        <taxon>Agaricomycotina</taxon>
        <taxon>Agaricomycetes</taxon>
        <taxon>Agaricomycetidae</taxon>
        <taxon>Atheliales</taxon>
        <taxon>Atheliaceae</taxon>
        <taxon>Athelia</taxon>
    </lineage>
</organism>
<reference evidence="2 3" key="1">
    <citation type="journal article" date="2016" name="Mol. Biol. Evol.">
        <title>Comparative Genomics of Early-Diverging Mushroom-Forming Fungi Provides Insights into the Origins of Lignocellulose Decay Capabilities.</title>
        <authorList>
            <person name="Nagy L.G."/>
            <person name="Riley R."/>
            <person name="Tritt A."/>
            <person name="Adam C."/>
            <person name="Daum C."/>
            <person name="Floudas D."/>
            <person name="Sun H."/>
            <person name="Yadav J.S."/>
            <person name="Pangilinan J."/>
            <person name="Larsson K.H."/>
            <person name="Matsuura K."/>
            <person name="Barry K."/>
            <person name="Labutti K."/>
            <person name="Kuo R."/>
            <person name="Ohm R.A."/>
            <person name="Bhattacharya S.S."/>
            <person name="Shirouzu T."/>
            <person name="Yoshinaga Y."/>
            <person name="Martin F.M."/>
            <person name="Grigoriev I.V."/>
            <person name="Hibbett D.S."/>
        </authorList>
    </citation>
    <scope>NUCLEOTIDE SEQUENCE [LARGE SCALE GENOMIC DNA]</scope>
    <source>
        <strain evidence="2 3">CBS 109695</strain>
    </source>
</reference>
<evidence type="ECO:0000256" key="1">
    <source>
        <dbReference type="SAM" id="Coils"/>
    </source>
</evidence>
<accession>A0A166IVT4</accession>
<dbReference type="EMBL" id="KV417557">
    <property type="protein sequence ID" value="KZP20223.1"/>
    <property type="molecule type" value="Genomic_DNA"/>
</dbReference>